<protein>
    <recommendedName>
        <fullName evidence="2">NADPH--hemoprotein reductase</fullName>
        <ecNumber evidence="2">1.6.2.4</ecNumber>
    </recommendedName>
</protein>
<dbReference type="VEuPathDB" id="GiardiaDB:SS50377_23910"/>
<dbReference type="EMBL" id="AUWU02000004">
    <property type="protein sequence ID" value="KAH0573975.1"/>
    <property type="molecule type" value="Genomic_DNA"/>
</dbReference>
<evidence type="ECO:0000256" key="1">
    <source>
        <dbReference type="ARBA" id="ARBA00022630"/>
    </source>
</evidence>
<dbReference type="InterPro" id="IPR017938">
    <property type="entry name" value="Riboflavin_synthase-like_b-brl"/>
</dbReference>
<dbReference type="PANTHER" id="PTHR19384:SF17">
    <property type="entry name" value="NADPH--CYTOCHROME P450 REDUCTASE"/>
    <property type="match status" value="1"/>
</dbReference>
<keyword evidence="1" id="KW-0285">Flavoprotein</keyword>
<dbReference type="GO" id="GO:0010181">
    <property type="term" value="F:FMN binding"/>
    <property type="evidence" value="ECO:0007669"/>
    <property type="project" value="TreeGrafter"/>
</dbReference>
<dbReference type="EMBL" id="KI545993">
    <property type="protein sequence ID" value="EST48307.1"/>
    <property type="molecule type" value="Genomic_DNA"/>
</dbReference>
<reference evidence="4" key="2">
    <citation type="submission" date="2020-12" db="EMBL/GenBank/DDBJ databases">
        <title>New Spironucleus salmonicida genome in near-complete chromosomes.</title>
        <authorList>
            <person name="Xu F."/>
            <person name="Kurt Z."/>
            <person name="Jimenez-Gonzalez A."/>
            <person name="Astvaldsson A."/>
            <person name="Andersson J.O."/>
            <person name="Svard S.G."/>
        </authorList>
    </citation>
    <scope>NUCLEOTIDE SEQUENCE</scope>
    <source>
        <strain evidence="4">ATCC 50377</strain>
    </source>
</reference>
<evidence type="ECO:0000313" key="3">
    <source>
        <dbReference type="EMBL" id="EST48307.1"/>
    </source>
</evidence>
<dbReference type="InterPro" id="IPR023173">
    <property type="entry name" value="NADPH_Cyt_P450_Rdtase_alpha"/>
</dbReference>
<evidence type="ECO:0000256" key="2">
    <source>
        <dbReference type="ARBA" id="ARBA00023797"/>
    </source>
</evidence>
<dbReference type="EC" id="1.6.2.4" evidence="2"/>
<name>V6LUK4_9EUKA</name>
<sequence length="383" mass="44059">MSLPKSYPCTILPANNYHFIRLVSSKQLSVSKQERINRLYSFSFPDELELYPCSLIDIIPRNLESVMRDFFESNSLYIDDDLTRQAHKEYIFTPDFPHVPKCEMMLWDLVSQYFDLNAIIDETISKKLVFFIMNNEERDIFKTLDFSSIRFRVVDVFRKFKSISISIPQLINLPILNPRTFSICSYRKCDLIVQDVLETRQDPITNVNTVIYGVTSGMLRELSSSLGNVLKPYLDRQGLVCARISQSPFMKVLTSQKHLVIISIGAGFSSILPLIRYRQKQNIDTPITLFLNTRNSDDLGYLQKQIIDGPSQNLRVLVATGQPASVSIIENAEVFTEDTQLVYAGRSSVLLEIKDLVIQMYDENGADGEQKVDEIIKYTWIRD</sequence>
<organism evidence="3">
    <name type="scientific">Spironucleus salmonicida</name>
    <dbReference type="NCBI Taxonomy" id="348837"/>
    <lineage>
        <taxon>Eukaryota</taxon>
        <taxon>Metamonada</taxon>
        <taxon>Diplomonadida</taxon>
        <taxon>Hexamitidae</taxon>
        <taxon>Hexamitinae</taxon>
        <taxon>Spironucleus</taxon>
    </lineage>
</organism>
<reference evidence="3 4" key="1">
    <citation type="journal article" date="2014" name="PLoS Genet.">
        <title>The Genome of Spironucleus salmonicida Highlights a Fish Pathogen Adapted to Fluctuating Environments.</title>
        <authorList>
            <person name="Xu F."/>
            <person name="Jerlstrom-Hultqvist J."/>
            <person name="Einarsson E."/>
            <person name="Astvaldsson A."/>
            <person name="Svard S.G."/>
            <person name="Andersson J.O."/>
        </authorList>
    </citation>
    <scope>NUCLEOTIDE SEQUENCE</scope>
    <source>
        <strain evidence="4">ATCC 50377</strain>
    </source>
</reference>
<dbReference type="AlphaFoldDB" id="V6LUK4"/>
<accession>V6LUK4</accession>
<dbReference type="Gene3D" id="2.40.30.10">
    <property type="entry name" value="Translation factors"/>
    <property type="match status" value="1"/>
</dbReference>
<evidence type="ECO:0000313" key="4">
    <source>
        <dbReference type="EMBL" id="KAH0573975.1"/>
    </source>
</evidence>
<dbReference type="SUPFAM" id="SSF63380">
    <property type="entry name" value="Riboflavin synthase domain-like"/>
    <property type="match status" value="1"/>
</dbReference>
<evidence type="ECO:0000313" key="5">
    <source>
        <dbReference type="Proteomes" id="UP000018208"/>
    </source>
</evidence>
<dbReference type="SUPFAM" id="SSF52343">
    <property type="entry name" value="Ferredoxin reductase-like, C-terminal NADP-linked domain"/>
    <property type="match status" value="1"/>
</dbReference>
<keyword evidence="5" id="KW-1185">Reference proteome</keyword>
<dbReference type="Gene3D" id="1.20.990.10">
    <property type="entry name" value="NADPH-cytochrome p450 Reductase, Chain A, domain 3"/>
    <property type="match status" value="1"/>
</dbReference>
<proteinExistence type="predicted"/>
<gene>
    <name evidence="3" type="ORF">SS50377_11507</name>
    <name evidence="4" type="ORF">SS50377_23910</name>
</gene>
<dbReference type="GO" id="GO:0003958">
    <property type="term" value="F:NADPH-hemoprotein reductase activity"/>
    <property type="evidence" value="ECO:0007669"/>
    <property type="project" value="UniProtKB-EC"/>
</dbReference>
<dbReference type="GO" id="GO:0005829">
    <property type="term" value="C:cytosol"/>
    <property type="evidence" value="ECO:0007669"/>
    <property type="project" value="TreeGrafter"/>
</dbReference>
<dbReference type="InterPro" id="IPR039261">
    <property type="entry name" value="FNR_nucleotide-bd"/>
</dbReference>
<dbReference type="GO" id="GO:0050660">
    <property type="term" value="F:flavin adenine dinucleotide binding"/>
    <property type="evidence" value="ECO:0007669"/>
    <property type="project" value="TreeGrafter"/>
</dbReference>
<dbReference type="Proteomes" id="UP000018208">
    <property type="component" value="Unassembled WGS sequence"/>
</dbReference>
<dbReference type="PANTHER" id="PTHR19384">
    <property type="entry name" value="NITRIC OXIDE SYNTHASE-RELATED"/>
    <property type="match status" value="1"/>
</dbReference>